<comment type="caution">
    <text evidence="3">The sequence shown here is derived from an EMBL/GenBank/DDBJ whole genome shotgun (WGS) entry which is preliminary data.</text>
</comment>
<organism evidence="3 4">
    <name type="scientific">Rousettus aegyptiacus</name>
    <name type="common">Egyptian fruit bat</name>
    <name type="synonym">Pteropus aegyptiacus</name>
    <dbReference type="NCBI Taxonomy" id="9407"/>
    <lineage>
        <taxon>Eukaryota</taxon>
        <taxon>Metazoa</taxon>
        <taxon>Chordata</taxon>
        <taxon>Craniata</taxon>
        <taxon>Vertebrata</taxon>
        <taxon>Euteleostomi</taxon>
        <taxon>Mammalia</taxon>
        <taxon>Eutheria</taxon>
        <taxon>Laurasiatheria</taxon>
        <taxon>Chiroptera</taxon>
        <taxon>Yinpterochiroptera</taxon>
        <taxon>Pteropodoidea</taxon>
        <taxon>Pteropodidae</taxon>
        <taxon>Rousettinae</taxon>
        <taxon>Rousettus</taxon>
    </lineage>
</organism>
<dbReference type="AlphaFoldDB" id="A0A7J8DXF3"/>
<dbReference type="Proteomes" id="UP000593571">
    <property type="component" value="Unassembled WGS sequence"/>
</dbReference>
<feature type="chain" id="PRO_5029490056" description="Secreted protein" evidence="2">
    <location>
        <begin position="30"/>
        <end position="187"/>
    </location>
</feature>
<feature type="region of interest" description="Disordered" evidence="1">
    <location>
        <begin position="30"/>
        <end position="68"/>
    </location>
</feature>
<name>A0A7J8DXF3_ROUAE</name>
<keyword evidence="4" id="KW-1185">Reference proteome</keyword>
<protein>
    <recommendedName>
        <fullName evidence="5">Secreted protein</fullName>
    </recommendedName>
</protein>
<evidence type="ECO:0000256" key="2">
    <source>
        <dbReference type="SAM" id="SignalP"/>
    </source>
</evidence>
<sequence>MAATRLAPAACVSLPSAAVPALLPGAVAAAPTEPGPEPPGWPAAAPPGTSRPHDTLPPGEHLGHPAPTSPGFPGVLWIRFHSIPILRGHPHSKRVAPGYPWWGRGRRGTSPPLRNCQSAVGCTHFPEATPRVSPQLMEKGRSDDETPSWKNAQRADMRRKQRAPTYCGEHSLVQTSPDPLLVLLCFP</sequence>
<accession>A0A7J8DXF3</accession>
<evidence type="ECO:0000256" key="1">
    <source>
        <dbReference type="SAM" id="MobiDB-lite"/>
    </source>
</evidence>
<gene>
    <name evidence="3" type="ORF">HJG63_008338</name>
</gene>
<feature type="region of interest" description="Disordered" evidence="1">
    <location>
        <begin position="137"/>
        <end position="156"/>
    </location>
</feature>
<evidence type="ECO:0000313" key="3">
    <source>
        <dbReference type="EMBL" id="KAF6427854.1"/>
    </source>
</evidence>
<reference evidence="3 4" key="1">
    <citation type="journal article" date="2020" name="Nature">
        <title>Six reference-quality genomes reveal evolution of bat adaptations.</title>
        <authorList>
            <person name="Jebb D."/>
            <person name="Huang Z."/>
            <person name="Pippel M."/>
            <person name="Hughes G.M."/>
            <person name="Lavrichenko K."/>
            <person name="Devanna P."/>
            <person name="Winkler S."/>
            <person name="Jermiin L.S."/>
            <person name="Skirmuntt E.C."/>
            <person name="Katzourakis A."/>
            <person name="Burkitt-Gray L."/>
            <person name="Ray D.A."/>
            <person name="Sullivan K.A.M."/>
            <person name="Roscito J.G."/>
            <person name="Kirilenko B.M."/>
            <person name="Davalos L.M."/>
            <person name="Corthals A.P."/>
            <person name="Power M.L."/>
            <person name="Jones G."/>
            <person name="Ransome R.D."/>
            <person name="Dechmann D.K.N."/>
            <person name="Locatelli A.G."/>
            <person name="Puechmaille S.J."/>
            <person name="Fedrigo O."/>
            <person name="Jarvis E.D."/>
            <person name="Hiller M."/>
            <person name="Vernes S.C."/>
            <person name="Myers E.W."/>
            <person name="Teeling E.C."/>
        </authorList>
    </citation>
    <scope>NUCLEOTIDE SEQUENCE [LARGE SCALE GENOMIC DNA]</scope>
    <source>
        <strain evidence="3">MRouAeg1</strain>
        <tissue evidence="3">Muscle</tissue>
    </source>
</reference>
<evidence type="ECO:0008006" key="5">
    <source>
        <dbReference type="Google" id="ProtNLM"/>
    </source>
</evidence>
<dbReference type="EMBL" id="JACASE010000011">
    <property type="protein sequence ID" value="KAF6427854.1"/>
    <property type="molecule type" value="Genomic_DNA"/>
</dbReference>
<feature type="compositionally biased region" description="Pro residues" evidence="1">
    <location>
        <begin position="33"/>
        <end position="45"/>
    </location>
</feature>
<keyword evidence="2" id="KW-0732">Signal</keyword>
<proteinExistence type="predicted"/>
<evidence type="ECO:0000313" key="4">
    <source>
        <dbReference type="Proteomes" id="UP000593571"/>
    </source>
</evidence>
<feature type="signal peptide" evidence="2">
    <location>
        <begin position="1"/>
        <end position="29"/>
    </location>
</feature>